<evidence type="ECO:0000313" key="2">
    <source>
        <dbReference type="Proteomes" id="UP000233551"/>
    </source>
</evidence>
<dbReference type="Proteomes" id="UP000233551">
    <property type="component" value="Unassembled WGS sequence"/>
</dbReference>
<keyword evidence="2" id="KW-1185">Reference proteome</keyword>
<reference evidence="1 2" key="1">
    <citation type="submission" date="2017-11" db="EMBL/GenBank/DDBJ databases">
        <title>De-novo sequencing of pomegranate (Punica granatum L.) genome.</title>
        <authorList>
            <person name="Akparov Z."/>
            <person name="Amiraslanov A."/>
            <person name="Hajiyeva S."/>
            <person name="Abbasov M."/>
            <person name="Kaur K."/>
            <person name="Hamwieh A."/>
            <person name="Solovyev V."/>
            <person name="Salamov A."/>
            <person name="Braich B."/>
            <person name="Kosarev P."/>
            <person name="Mahmoud A."/>
            <person name="Hajiyev E."/>
            <person name="Babayeva S."/>
            <person name="Izzatullayeva V."/>
            <person name="Mammadov A."/>
            <person name="Mammadov A."/>
            <person name="Sharifova S."/>
            <person name="Ojaghi J."/>
            <person name="Eynullazada K."/>
            <person name="Bayramov B."/>
            <person name="Abdulazimova A."/>
            <person name="Shahmuradov I."/>
        </authorList>
    </citation>
    <scope>NUCLEOTIDE SEQUENCE [LARGE SCALE GENOMIC DNA]</scope>
    <source>
        <strain evidence="2">cv. AG2017</strain>
        <tissue evidence="1">Leaf</tissue>
    </source>
</reference>
<dbReference type="AlphaFoldDB" id="A0A2I0LC18"/>
<comment type="caution">
    <text evidence="1">The sequence shown here is derived from an EMBL/GenBank/DDBJ whole genome shotgun (WGS) entry which is preliminary data.</text>
</comment>
<dbReference type="EMBL" id="PGOL01000058">
    <property type="protein sequence ID" value="PKI78217.1"/>
    <property type="molecule type" value="Genomic_DNA"/>
</dbReference>
<gene>
    <name evidence="1" type="ORF">CRG98_001388</name>
</gene>
<evidence type="ECO:0000313" key="1">
    <source>
        <dbReference type="EMBL" id="PKI78217.1"/>
    </source>
</evidence>
<name>A0A2I0LC18_PUNGR</name>
<proteinExistence type="predicted"/>
<accession>A0A2I0LC18</accession>
<organism evidence="1 2">
    <name type="scientific">Punica granatum</name>
    <name type="common">Pomegranate</name>
    <dbReference type="NCBI Taxonomy" id="22663"/>
    <lineage>
        <taxon>Eukaryota</taxon>
        <taxon>Viridiplantae</taxon>
        <taxon>Streptophyta</taxon>
        <taxon>Embryophyta</taxon>
        <taxon>Tracheophyta</taxon>
        <taxon>Spermatophyta</taxon>
        <taxon>Magnoliopsida</taxon>
        <taxon>eudicotyledons</taxon>
        <taxon>Gunneridae</taxon>
        <taxon>Pentapetalae</taxon>
        <taxon>rosids</taxon>
        <taxon>malvids</taxon>
        <taxon>Myrtales</taxon>
        <taxon>Lythraceae</taxon>
        <taxon>Punica</taxon>
    </lineage>
</organism>
<feature type="non-terminal residue" evidence="1">
    <location>
        <position position="93"/>
    </location>
</feature>
<sequence>MSRVPTNVRAWEFAIEFCNYYNKKATPQLNCFLLLCALPAEAGATFFSASPGAVPPHRFFIPLPPSPLLAATIAETRTSVKHPSLKASASLFQ</sequence>
<protein>
    <submittedName>
        <fullName evidence="1">Uncharacterized protein</fullName>
    </submittedName>
</protein>